<evidence type="ECO:0000313" key="1">
    <source>
        <dbReference type="EMBL" id="EMY24855.1"/>
    </source>
</evidence>
<name>N1USI1_LEPIR</name>
<dbReference type="SUPFAM" id="SSF56059">
    <property type="entry name" value="Glutathione synthetase ATP-binding domain-like"/>
    <property type="match status" value="1"/>
</dbReference>
<dbReference type="Proteomes" id="UP000012220">
    <property type="component" value="Unassembled WGS sequence"/>
</dbReference>
<dbReference type="AlphaFoldDB" id="N1USI1"/>
<evidence type="ECO:0008006" key="3">
    <source>
        <dbReference type="Google" id="ProtNLM"/>
    </source>
</evidence>
<accession>N1USI1</accession>
<dbReference type="BioCyc" id="LINT1085541:G11IQ-1278-MONOMER"/>
<protein>
    <recommendedName>
        <fullName evidence="3">ATP-grasp domain protein</fullName>
    </recommendedName>
</protein>
<proteinExistence type="predicted"/>
<comment type="caution">
    <text evidence="1">The sequence shown here is derived from an EMBL/GenBank/DDBJ whole genome shotgun (WGS) entry which is preliminary data.</text>
</comment>
<dbReference type="EMBL" id="AHNY02000172">
    <property type="protein sequence ID" value="EMY24855.1"/>
    <property type="molecule type" value="Genomic_DNA"/>
</dbReference>
<reference evidence="1 2" key="1">
    <citation type="submission" date="2013-02" db="EMBL/GenBank/DDBJ databases">
        <authorList>
            <person name="Harkins D.M."/>
            <person name="Durkin A.S."/>
            <person name="Brinkac L.M."/>
            <person name="Haft D.H."/>
            <person name="Selengut J.D."/>
            <person name="Sanka R."/>
            <person name="DePew J."/>
            <person name="Purushe J."/>
            <person name="Picardeau M."/>
            <person name="Werts C."/>
            <person name="Goarant C."/>
            <person name="Vinetz J.M."/>
            <person name="Sutton G.G."/>
            <person name="Nierman W.C."/>
            <person name="Fouts D.E."/>
        </authorList>
    </citation>
    <scope>NUCLEOTIDE SEQUENCE [LARGE SCALE GENOMIC DNA]</scope>
    <source>
        <strain evidence="1 2">200703203</strain>
    </source>
</reference>
<dbReference type="InterPro" id="IPR013815">
    <property type="entry name" value="ATP_grasp_subdomain_1"/>
</dbReference>
<evidence type="ECO:0000313" key="2">
    <source>
        <dbReference type="Proteomes" id="UP000012220"/>
    </source>
</evidence>
<dbReference type="Gene3D" id="3.30.1490.20">
    <property type="entry name" value="ATP-grasp fold, A domain"/>
    <property type="match status" value="1"/>
</dbReference>
<organism evidence="1 2">
    <name type="scientific">Leptospira interrogans serovar Australis str. 200703203</name>
    <dbReference type="NCBI Taxonomy" id="1085541"/>
    <lineage>
        <taxon>Bacteria</taxon>
        <taxon>Pseudomonadati</taxon>
        <taxon>Spirochaetota</taxon>
        <taxon>Spirochaetia</taxon>
        <taxon>Leptospirales</taxon>
        <taxon>Leptospiraceae</taxon>
        <taxon>Leptospira</taxon>
    </lineage>
</organism>
<gene>
    <name evidence="1" type="ORF">LEP1GSC115_1088</name>
</gene>
<sequence length="375" mass="44321">MKRLYHTINHKIILWKIWFRKLIQPEFWPSWIFYSPLVPYIFFLTIRYKGLGTICAANPGIPLGGLVGESKEQIFNNLNSKHSLKFLKLFREENRFDLIYKIILKNKFKFPYILKPDSGQRGCGIKLVKNKKEVFEYWNNTNVDLIVQEYDPGPKEAGIFYYRFPYETHGKILSITKKTFPILEGNGIDTLGNLIIRHPRFQFQWKIFQERFFKEWDTILSKGEIKRLAEAGNHCQGTLFTDGSYLITEELSKKIDNISKTFSGFFFGRYDIRYKSDKQLKQGKNFSIVELNGITSESTNLYDPDFSIWKMYKILFNQWSLLFRIGFENNNLGVPKASLVEISKAIFIFTEGTAKSILDRINFLNIFYRFRFFLN</sequence>
<dbReference type="GO" id="GO:0005524">
    <property type="term" value="F:ATP binding"/>
    <property type="evidence" value="ECO:0007669"/>
    <property type="project" value="InterPro"/>
</dbReference>